<organism evidence="5 6">
    <name type="scientific">Aegilops tauschii subsp. strangulata</name>
    <name type="common">Goatgrass</name>
    <dbReference type="NCBI Taxonomy" id="200361"/>
    <lineage>
        <taxon>Eukaryota</taxon>
        <taxon>Viridiplantae</taxon>
        <taxon>Streptophyta</taxon>
        <taxon>Embryophyta</taxon>
        <taxon>Tracheophyta</taxon>
        <taxon>Spermatophyta</taxon>
        <taxon>Magnoliopsida</taxon>
        <taxon>Liliopsida</taxon>
        <taxon>Poales</taxon>
        <taxon>Poaceae</taxon>
        <taxon>BOP clade</taxon>
        <taxon>Pooideae</taxon>
        <taxon>Triticodae</taxon>
        <taxon>Triticeae</taxon>
        <taxon>Triticinae</taxon>
        <taxon>Aegilops</taxon>
    </lineage>
</organism>
<dbReference type="Gramene" id="AET5Gv20982000.16">
    <property type="protein sequence ID" value="AET5Gv20982000.16"/>
    <property type="gene ID" value="AET5Gv20982000"/>
</dbReference>
<sequence>QVLSLHTYEALLSFSLFRLRLCTGMGETYDPLLGTWVVQGTVFHRLGAMLTCSQGRISSIWRRVEPLVFVGTAVSLGWAAWRYYDRKAALRTYGRHMTGKAVGLVVGRDDEIDRVISILCRKTKNCAALVGPAGVGKTAIAEGLAQRIATGKVPAALAGARVVEVDLGAMVAGTKYRGMFEERMKSVIKQAENAGGKIILFIDEMHTLLGAGGAGGRGVTDASSMLKPALARGRIRCVGATTFDGYRNYIEKDPALERRFQKVHIEEPSTQATVGILRGLKQQYEQHHGLEIQDAALVAAAQLAGRYITGRQFPDKAIDLIDEACSATIKRLIQIDNQAEGLNAKHSRSANPVKGATVVPNDVAQVVSLWTGIPVCTLEEEDKDKLIHLADRLHERVVGQNEAVNVVAEAVLRSRAGLNHPGQPIGSFLFLGSTGVGKTELAKALAEQLFASEKMLVRFDMSEYVGSGSVLRLVGAPPRLTDGKGRIVNFKNTIIIMTSNLGAEHLTAGMAGEITMDAARDLLMKQVQKHFKPELLNRLSEIVVFEPLLHDKLKEIVKIQMKSMYGARPIRRWLQKNVMIKLSQMLVKGEASEG</sequence>
<dbReference type="Gene3D" id="3.40.50.300">
    <property type="entry name" value="P-loop containing nucleotide triphosphate hydrolases"/>
    <property type="match status" value="3"/>
</dbReference>
<feature type="domain" description="AAA+ ATPase" evidence="4">
    <location>
        <begin position="123"/>
        <end position="270"/>
    </location>
</feature>
<protein>
    <recommendedName>
        <fullName evidence="4">AAA+ ATPase domain-containing protein</fullName>
    </recommendedName>
</protein>
<dbReference type="Gene3D" id="1.10.8.60">
    <property type="match status" value="1"/>
</dbReference>
<dbReference type="CDD" id="cd19499">
    <property type="entry name" value="RecA-like_ClpB_Hsp104-like"/>
    <property type="match status" value="1"/>
</dbReference>
<evidence type="ECO:0000256" key="3">
    <source>
        <dbReference type="ARBA" id="ARBA00023186"/>
    </source>
</evidence>
<dbReference type="GO" id="GO:0005524">
    <property type="term" value="F:ATP binding"/>
    <property type="evidence" value="ECO:0007669"/>
    <property type="project" value="UniProtKB-KW"/>
</dbReference>
<evidence type="ECO:0000313" key="6">
    <source>
        <dbReference type="Proteomes" id="UP000015105"/>
    </source>
</evidence>
<reference evidence="6" key="2">
    <citation type="journal article" date="2017" name="Nat. Plants">
        <title>The Aegilops tauschii genome reveals multiple impacts of transposons.</title>
        <authorList>
            <person name="Zhao G."/>
            <person name="Zou C."/>
            <person name="Li K."/>
            <person name="Wang K."/>
            <person name="Li T."/>
            <person name="Gao L."/>
            <person name="Zhang X."/>
            <person name="Wang H."/>
            <person name="Yang Z."/>
            <person name="Liu X."/>
            <person name="Jiang W."/>
            <person name="Mao L."/>
            <person name="Kong X."/>
            <person name="Jiao Y."/>
            <person name="Jia J."/>
        </authorList>
    </citation>
    <scope>NUCLEOTIDE SEQUENCE [LARGE SCALE GENOMIC DNA]</scope>
    <source>
        <strain evidence="6">cv. AL8/78</strain>
    </source>
</reference>
<keyword evidence="3" id="KW-0143">Chaperone</keyword>
<dbReference type="InterPro" id="IPR027417">
    <property type="entry name" value="P-loop_NTPase"/>
</dbReference>
<dbReference type="PANTHER" id="PTHR11638">
    <property type="entry name" value="ATP-DEPENDENT CLP PROTEASE"/>
    <property type="match status" value="1"/>
</dbReference>
<dbReference type="Pfam" id="PF10431">
    <property type="entry name" value="ClpB_D2-small"/>
    <property type="match status" value="1"/>
</dbReference>
<dbReference type="InterPro" id="IPR019489">
    <property type="entry name" value="Clp_ATPase_C"/>
</dbReference>
<dbReference type="CDD" id="cd00009">
    <property type="entry name" value="AAA"/>
    <property type="match status" value="1"/>
</dbReference>
<keyword evidence="6" id="KW-1185">Reference proteome</keyword>
<reference evidence="5" key="3">
    <citation type="journal article" date="2017" name="Nature">
        <title>Genome sequence of the progenitor of the wheat D genome Aegilops tauschii.</title>
        <authorList>
            <person name="Luo M.C."/>
            <person name="Gu Y.Q."/>
            <person name="Puiu D."/>
            <person name="Wang H."/>
            <person name="Twardziok S.O."/>
            <person name="Deal K.R."/>
            <person name="Huo N."/>
            <person name="Zhu T."/>
            <person name="Wang L."/>
            <person name="Wang Y."/>
            <person name="McGuire P.E."/>
            <person name="Liu S."/>
            <person name="Long H."/>
            <person name="Ramasamy R.K."/>
            <person name="Rodriguez J.C."/>
            <person name="Van S.L."/>
            <person name="Yuan L."/>
            <person name="Wang Z."/>
            <person name="Xia Z."/>
            <person name="Xiao L."/>
            <person name="Anderson O.D."/>
            <person name="Ouyang S."/>
            <person name="Liang Y."/>
            <person name="Zimin A.V."/>
            <person name="Pertea G."/>
            <person name="Qi P."/>
            <person name="Bennetzen J.L."/>
            <person name="Dai X."/>
            <person name="Dawson M.W."/>
            <person name="Muller H.G."/>
            <person name="Kugler K."/>
            <person name="Rivarola-Duarte L."/>
            <person name="Spannagl M."/>
            <person name="Mayer K.F.X."/>
            <person name="Lu F.H."/>
            <person name="Bevan M.W."/>
            <person name="Leroy P."/>
            <person name="Li P."/>
            <person name="You F.M."/>
            <person name="Sun Q."/>
            <person name="Liu Z."/>
            <person name="Lyons E."/>
            <person name="Wicker T."/>
            <person name="Salzberg S.L."/>
            <person name="Devos K.M."/>
            <person name="Dvorak J."/>
        </authorList>
    </citation>
    <scope>NUCLEOTIDE SEQUENCE [LARGE SCALE GENOMIC DNA]</scope>
    <source>
        <strain evidence="5">cv. AL8/78</strain>
    </source>
</reference>
<dbReference type="PROSITE" id="PS00870">
    <property type="entry name" value="CLPAB_1"/>
    <property type="match status" value="1"/>
</dbReference>
<dbReference type="Proteomes" id="UP000015105">
    <property type="component" value="Chromosome 5D"/>
</dbReference>
<keyword evidence="2" id="KW-0067">ATP-binding</keyword>
<dbReference type="InterPro" id="IPR050130">
    <property type="entry name" value="ClpA_ClpB"/>
</dbReference>
<dbReference type="InterPro" id="IPR003593">
    <property type="entry name" value="AAA+_ATPase"/>
</dbReference>
<evidence type="ECO:0000259" key="4">
    <source>
        <dbReference type="SMART" id="SM00382"/>
    </source>
</evidence>
<evidence type="ECO:0000256" key="2">
    <source>
        <dbReference type="ARBA" id="ARBA00022840"/>
    </source>
</evidence>
<dbReference type="Pfam" id="PF00004">
    <property type="entry name" value="AAA"/>
    <property type="match status" value="1"/>
</dbReference>
<reference evidence="6" key="1">
    <citation type="journal article" date="2014" name="Science">
        <title>Ancient hybridizations among the ancestral genomes of bread wheat.</title>
        <authorList>
            <consortium name="International Wheat Genome Sequencing Consortium,"/>
            <person name="Marcussen T."/>
            <person name="Sandve S.R."/>
            <person name="Heier L."/>
            <person name="Spannagl M."/>
            <person name="Pfeifer M."/>
            <person name="Jakobsen K.S."/>
            <person name="Wulff B.B."/>
            <person name="Steuernagel B."/>
            <person name="Mayer K.F."/>
            <person name="Olsen O.A."/>
        </authorList>
    </citation>
    <scope>NUCLEOTIDE SEQUENCE [LARGE SCALE GENOMIC DNA]</scope>
    <source>
        <strain evidence="6">cv. AL8/78</strain>
    </source>
</reference>
<dbReference type="EnsemblPlants" id="AET5Gv20982000.16">
    <property type="protein sequence ID" value="AET5Gv20982000.16"/>
    <property type="gene ID" value="AET5Gv20982000"/>
</dbReference>
<name>A0A453LZH3_AEGTS</name>
<reference evidence="5" key="4">
    <citation type="submission" date="2019-03" db="UniProtKB">
        <authorList>
            <consortium name="EnsemblPlants"/>
        </authorList>
    </citation>
    <scope>IDENTIFICATION</scope>
</reference>
<evidence type="ECO:0000256" key="1">
    <source>
        <dbReference type="ARBA" id="ARBA00022741"/>
    </source>
</evidence>
<dbReference type="InterPro" id="IPR041546">
    <property type="entry name" value="ClpA/ClpB_AAA_lid"/>
</dbReference>
<keyword evidence="1" id="KW-0547">Nucleotide-binding</keyword>
<dbReference type="SMART" id="SM00382">
    <property type="entry name" value="AAA"/>
    <property type="match status" value="2"/>
</dbReference>
<dbReference type="GO" id="GO:0016887">
    <property type="term" value="F:ATP hydrolysis activity"/>
    <property type="evidence" value="ECO:0007669"/>
    <property type="project" value="InterPro"/>
</dbReference>
<dbReference type="GO" id="GO:0005737">
    <property type="term" value="C:cytoplasm"/>
    <property type="evidence" value="ECO:0007669"/>
    <property type="project" value="TreeGrafter"/>
</dbReference>
<reference evidence="5" key="5">
    <citation type="journal article" date="2021" name="G3 (Bethesda)">
        <title>Aegilops tauschii genome assembly Aet v5.0 features greater sequence contiguity and improved annotation.</title>
        <authorList>
            <person name="Wang L."/>
            <person name="Zhu T."/>
            <person name="Rodriguez J.C."/>
            <person name="Deal K.R."/>
            <person name="Dubcovsky J."/>
            <person name="McGuire P.E."/>
            <person name="Lux T."/>
            <person name="Spannagl M."/>
            <person name="Mayer K.F.X."/>
            <person name="Baldrich P."/>
            <person name="Meyers B.C."/>
            <person name="Huo N."/>
            <person name="Gu Y.Q."/>
            <person name="Zhou H."/>
            <person name="Devos K.M."/>
            <person name="Bennetzen J.L."/>
            <person name="Unver T."/>
            <person name="Budak H."/>
            <person name="Gulick P.J."/>
            <person name="Galiba G."/>
            <person name="Kalapos B."/>
            <person name="Nelson D.R."/>
            <person name="Li P."/>
            <person name="You F.M."/>
            <person name="Luo M.C."/>
            <person name="Dvorak J."/>
        </authorList>
    </citation>
    <scope>NUCLEOTIDE SEQUENCE [LARGE SCALE GENOMIC DNA]</scope>
    <source>
        <strain evidence="5">cv. AL8/78</strain>
    </source>
</reference>
<dbReference type="Pfam" id="PF07724">
    <property type="entry name" value="AAA_2"/>
    <property type="match status" value="1"/>
</dbReference>
<dbReference type="InterPro" id="IPR018368">
    <property type="entry name" value="ClpA/B_CS1"/>
</dbReference>
<dbReference type="SUPFAM" id="SSF52540">
    <property type="entry name" value="P-loop containing nucleoside triphosphate hydrolases"/>
    <property type="match status" value="2"/>
</dbReference>
<dbReference type="PANTHER" id="PTHR11638:SF159">
    <property type="entry name" value="AAA+ ATPASE DOMAIN-CONTAINING PROTEIN"/>
    <property type="match status" value="1"/>
</dbReference>
<dbReference type="GO" id="GO:0034605">
    <property type="term" value="P:cellular response to heat"/>
    <property type="evidence" value="ECO:0007669"/>
    <property type="project" value="TreeGrafter"/>
</dbReference>
<evidence type="ECO:0000313" key="5">
    <source>
        <dbReference type="EnsemblPlants" id="AET5Gv20982000.16"/>
    </source>
</evidence>
<accession>A0A453LZH3</accession>
<proteinExistence type="predicted"/>
<dbReference type="InterPro" id="IPR003959">
    <property type="entry name" value="ATPase_AAA_core"/>
</dbReference>
<feature type="domain" description="AAA+ ATPase" evidence="4">
    <location>
        <begin position="424"/>
        <end position="584"/>
    </location>
</feature>
<dbReference type="AlphaFoldDB" id="A0A453LZH3"/>
<dbReference type="Pfam" id="PF17871">
    <property type="entry name" value="AAA_lid_9"/>
    <property type="match status" value="1"/>
</dbReference>